<dbReference type="Proteomes" id="UP001566476">
    <property type="component" value="Unassembled WGS sequence"/>
</dbReference>
<accession>A0ABV4HWI6</accession>
<sequence>MTHNTTAAAPATGTAAEKSNRHQAADGTSIAPGTDCVDLLGIVSGALVVVVKLDGDHYRRRTFLTLKAAERAVERAQARGHQAEVVLCSLQPVEGGSL</sequence>
<organism evidence="2 3">
    <name type="scientific">Kineococcus mangrovi</name>
    <dbReference type="NCBI Taxonomy" id="1660183"/>
    <lineage>
        <taxon>Bacteria</taxon>
        <taxon>Bacillati</taxon>
        <taxon>Actinomycetota</taxon>
        <taxon>Actinomycetes</taxon>
        <taxon>Kineosporiales</taxon>
        <taxon>Kineosporiaceae</taxon>
        <taxon>Kineococcus</taxon>
    </lineage>
</organism>
<keyword evidence="3" id="KW-1185">Reference proteome</keyword>
<feature type="compositionally biased region" description="Low complexity" evidence="1">
    <location>
        <begin position="1"/>
        <end position="16"/>
    </location>
</feature>
<dbReference type="EMBL" id="JBGGTQ010000001">
    <property type="protein sequence ID" value="MEZ0490786.1"/>
    <property type="molecule type" value="Genomic_DNA"/>
</dbReference>
<feature type="region of interest" description="Disordered" evidence="1">
    <location>
        <begin position="1"/>
        <end position="30"/>
    </location>
</feature>
<evidence type="ECO:0000313" key="3">
    <source>
        <dbReference type="Proteomes" id="UP001566476"/>
    </source>
</evidence>
<evidence type="ECO:0000256" key="1">
    <source>
        <dbReference type="SAM" id="MobiDB-lite"/>
    </source>
</evidence>
<proteinExistence type="predicted"/>
<name>A0ABV4HWI6_9ACTN</name>
<dbReference type="RefSeq" id="WP_370716831.1">
    <property type="nucleotide sequence ID" value="NZ_JBGGTQ010000001.1"/>
</dbReference>
<protein>
    <submittedName>
        <fullName evidence="2">Uncharacterized protein</fullName>
    </submittedName>
</protein>
<reference evidence="2 3" key="1">
    <citation type="submission" date="2024-07" db="EMBL/GenBank/DDBJ databases">
        <authorList>
            <person name="Thanompreechachai J."/>
            <person name="Duangmal K."/>
        </authorList>
    </citation>
    <scope>NUCLEOTIDE SEQUENCE [LARGE SCALE GENOMIC DNA]</scope>
    <source>
        <strain evidence="2 3">TBRC 1896</strain>
    </source>
</reference>
<evidence type="ECO:0000313" key="2">
    <source>
        <dbReference type="EMBL" id="MEZ0490786.1"/>
    </source>
</evidence>
<gene>
    <name evidence="2" type="ORF">AB2L28_00860</name>
</gene>
<comment type="caution">
    <text evidence="2">The sequence shown here is derived from an EMBL/GenBank/DDBJ whole genome shotgun (WGS) entry which is preliminary data.</text>
</comment>